<organism evidence="1 2">
    <name type="scientific">Hyalomma asiaticum</name>
    <name type="common">Tick</name>
    <dbReference type="NCBI Taxonomy" id="266040"/>
    <lineage>
        <taxon>Eukaryota</taxon>
        <taxon>Metazoa</taxon>
        <taxon>Ecdysozoa</taxon>
        <taxon>Arthropoda</taxon>
        <taxon>Chelicerata</taxon>
        <taxon>Arachnida</taxon>
        <taxon>Acari</taxon>
        <taxon>Parasitiformes</taxon>
        <taxon>Ixodida</taxon>
        <taxon>Ixodoidea</taxon>
        <taxon>Ixodidae</taxon>
        <taxon>Hyalomminae</taxon>
        <taxon>Hyalomma</taxon>
    </lineage>
</organism>
<gene>
    <name evidence="1" type="ORF">HPB50_026504</name>
</gene>
<name>A0ACB7SU67_HYAAI</name>
<comment type="caution">
    <text evidence="1">The sequence shown here is derived from an EMBL/GenBank/DDBJ whole genome shotgun (WGS) entry which is preliminary data.</text>
</comment>
<keyword evidence="2" id="KW-1185">Reference proteome</keyword>
<evidence type="ECO:0000313" key="1">
    <source>
        <dbReference type="EMBL" id="KAH6937309.1"/>
    </source>
</evidence>
<evidence type="ECO:0000313" key="2">
    <source>
        <dbReference type="Proteomes" id="UP000821845"/>
    </source>
</evidence>
<dbReference type="Proteomes" id="UP000821845">
    <property type="component" value="Chromosome 3"/>
</dbReference>
<proteinExistence type="predicted"/>
<reference evidence="1" key="1">
    <citation type="submission" date="2020-05" db="EMBL/GenBank/DDBJ databases">
        <title>Large-scale comparative analyses of tick genomes elucidate their genetic diversity and vector capacities.</title>
        <authorList>
            <person name="Jia N."/>
            <person name="Wang J."/>
            <person name="Shi W."/>
            <person name="Du L."/>
            <person name="Sun Y."/>
            <person name="Zhan W."/>
            <person name="Jiang J."/>
            <person name="Wang Q."/>
            <person name="Zhang B."/>
            <person name="Ji P."/>
            <person name="Sakyi L.B."/>
            <person name="Cui X."/>
            <person name="Yuan T."/>
            <person name="Jiang B."/>
            <person name="Yang W."/>
            <person name="Lam T.T.-Y."/>
            <person name="Chang Q."/>
            <person name="Ding S."/>
            <person name="Wang X."/>
            <person name="Zhu J."/>
            <person name="Ruan X."/>
            <person name="Zhao L."/>
            <person name="Wei J."/>
            <person name="Que T."/>
            <person name="Du C."/>
            <person name="Cheng J."/>
            <person name="Dai P."/>
            <person name="Han X."/>
            <person name="Huang E."/>
            <person name="Gao Y."/>
            <person name="Liu J."/>
            <person name="Shao H."/>
            <person name="Ye R."/>
            <person name="Li L."/>
            <person name="Wei W."/>
            <person name="Wang X."/>
            <person name="Wang C."/>
            <person name="Yang T."/>
            <person name="Huo Q."/>
            <person name="Li W."/>
            <person name="Guo W."/>
            <person name="Chen H."/>
            <person name="Zhou L."/>
            <person name="Ni X."/>
            <person name="Tian J."/>
            <person name="Zhou Y."/>
            <person name="Sheng Y."/>
            <person name="Liu T."/>
            <person name="Pan Y."/>
            <person name="Xia L."/>
            <person name="Li J."/>
            <person name="Zhao F."/>
            <person name="Cao W."/>
        </authorList>
    </citation>
    <scope>NUCLEOTIDE SEQUENCE</scope>
    <source>
        <strain evidence="1">Hyas-2018</strain>
    </source>
</reference>
<protein>
    <submittedName>
        <fullName evidence="1">Uncharacterized protein</fullName>
    </submittedName>
</protein>
<dbReference type="EMBL" id="CM023483">
    <property type="protein sequence ID" value="KAH6937309.1"/>
    <property type="molecule type" value="Genomic_DNA"/>
</dbReference>
<sequence>MEFLPAGKAATVFLVTALAVVCANHATAASGQHPREVSLGELAESSCPSIHDGDACVYPPAIGVAVTQEETNKERRPTWENVYALTHPLRATAHRALTVGVWQSAGSAPRAPPYLQKCDGTLCLGNPGDLL</sequence>
<accession>A0ACB7SU67</accession>